<keyword evidence="1" id="KW-0812">Transmembrane</keyword>
<organism evidence="2 3">
    <name type="scientific">Gimesia chilikensis</name>
    <dbReference type="NCBI Taxonomy" id="2605989"/>
    <lineage>
        <taxon>Bacteria</taxon>
        <taxon>Pseudomonadati</taxon>
        <taxon>Planctomycetota</taxon>
        <taxon>Planctomycetia</taxon>
        <taxon>Planctomycetales</taxon>
        <taxon>Planctomycetaceae</taxon>
        <taxon>Gimesia</taxon>
    </lineage>
</organism>
<feature type="transmembrane region" description="Helical" evidence="1">
    <location>
        <begin position="6"/>
        <end position="25"/>
    </location>
</feature>
<gene>
    <name evidence="2" type="ORF">V6x_44770</name>
</gene>
<sequence length="63" mass="7459">MGRFLFWIWLGGTVLSLMVFLFRAWQVNRFLKSCQPVEISEYISTEALDVLSQKFKLSWKQQG</sequence>
<accession>A0A517WHL0</accession>
<proteinExistence type="predicted"/>
<keyword evidence="1" id="KW-0472">Membrane</keyword>
<reference evidence="2 3" key="1">
    <citation type="submission" date="2019-02" db="EMBL/GenBank/DDBJ databases">
        <title>Deep-cultivation of Planctomycetes and their phenomic and genomic characterization uncovers novel biology.</title>
        <authorList>
            <person name="Wiegand S."/>
            <person name="Jogler M."/>
            <person name="Boedeker C."/>
            <person name="Pinto D."/>
            <person name="Vollmers J."/>
            <person name="Rivas-Marin E."/>
            <person name="Kohn T."/>
            <person name="Peeters S.H."/>
            <person name="Heuer A."/>
            <person name="Rast P."/>
            <person name="Oberbeckmann S."/>
            <person name="Bunk B."/>
            <person name="Jeske O."/>
            <person name="Meyerdierks A."/>
            <person name="Storesund J.E."/>
            <person name="Kallscheuer N."/>
            <person name="Luecker S."/>
            <person name="Lage O.M."/>
            <person name="Pohl T."/>
            <person name="Merkel B.J."/>
            <person name="Hornburger P."/>
            <person name="Mueller R.-W."/>
            <person name="Bruemmer F."/>
            <person name="Labrenz M."/>
            <person name="Spormann A.M."/>
            <person name="Op den Camp H."/>
            <person name="Overmann J."/>
            <person name="Amann R."/>
            <person name="Jetten M.S.M."/>
            <person name="Mascher T."/>
            <person name="Medema M.H."/>
            <person name="Devos D.P."/>
            <person name="Kaster A.-K."/>
            <person name="Ovreas L."/>
            <person name="Rohde M."/>
            <person name="Galperin M.Y."/>
            <person name="Jogler C."/>
        </authorList>
    </citation>
    <scope>NUCLEOTIDE SEQUENCE [LARGE SCALE GENOMIC DNA]</scope>
    <source>
        <strain evidence="2 3">V6</strain>
    </source>
</reference>
<evidence type="ECO:0000313" key="3">
    <source>
        <dbReference type="Proteomes" id="UP000320722"/>
    </source>
</evidence>
<protein>
    <submittedName>
        <fullName evidence="2">Uncharacterized protein</fullName>
    </submittedName>
</protein>
<dbReference type="AlphaFoldDB" id="A0A517WHL0"/>
<evidence type="ECO:0000256" key="1">
    <source>
        <dbReference type="SAM" id="Phobius"/>
    </source>
</evidence>
<dbReference type="EMBL" id="CP036347">
    <property type="protein sequence ID" value="QDU04746.1"/>
    <property type="molecule type" value="Genomic_DNA"/>
</dbReference>
<evidence type="ECO:0000313" key="2">
    <source>
        <dbReference type="EMBL" id="QDU04746.1"/>
    </source>
</evidence>
<dbReference type="RefSeq" id="WP_145042498.1">
    <property type="nucleotide sequence ID" value="NZ_CP036347.1"/>
</dbReference>
<dbReference type="Proteomes" id="UP000320722">
    <property type="component" value="Chromosome"/>
</dbReference>
<name>A0A517WHL0_9PLAN</name>
<keyword evidence="1" id="KW-1133">Transmembrane helix</keyword>